<reference evidence="9 10" key="1">
    <citation type="submission" date="2020-06" db="EMBL/GenBank/DDBJ databases">
        <title>Dyadobacter sandarakinus sp. nov., isolated from the soil of the Arctic Yellow River Station.</title>
        <authorList>
            <person name="Zhang Y."/>
            <person name="Peng F."/>
        </authorList>
    </citation>
    <scope>NUCLEOTIDE SEQUENCE [LARGE SCALE GENOMIC DNA]</scope>
    <source>
        <strain evidence="9 10">Q3-56</strain>
    </source>
</reference>
<organism evidence="9 10">
    <name type="scientific">Dyadobacter sandarakinus</name>
    <dbReference type="NCBI Taxonomy" id="2747268"/>
    <lineage>
        <taxon>Bacteria</taxon>
        <taxon>Pseudomonadati</taxon>
        <taxon>Bacteroidota</taxon>
        <taxon>Cytophagia</taxon>
        <taxon>Cytophagales</taxon>
        <taxon>Spirosomataceae</taxon>
        <taxon>Dyadobacter</taxon>
    </lineage>
</organism>
<gene>
    <name evidence="9" type="ORF">HWI92_05410</name>
</gene>
<evidence type="ECO:0000313" key="9">
    <source>
        <dbReference type="EMBL" id="QRR00385.1"/>
    </source>
</evidence>
<dbReference type="InterPro" id="IPR003838">
    <property type="entry name" value="ABC3_permease_C"/>
</dbReference>
<feature type="transmembrane region" description="Helical" evidence="6">
    <location>
        <begin position="768"/>
        <end position="790"/>
    </location>
</feature>
<accession>A0ABX7I3L0</accession>
<dbReference type="PANTHER" id="PTHR30572:SF18">
    <property type="entry name" value="ABC-TYPE MACROLIDE FAMILY EXPORT SYSTEM PERMEASE COMPONENT 2"/>
    <property type="match status" value="1"/>
</dbReference>
<evidence type="ECO:0000256" key="1">
    <source>
        <dbReference type="ARBA" id="ARBA00004651"/>
    </source>
</evidence>
<evidence type="ECO:0000256" key="4">
    <source>
        <dbReference type="ARBA" id="ARBA00022989"/>
    </source>
</evidence>
<keyword evidence="2" id="KW-1003">Cell membrane</keyword>
<dbReference type="RefSeq" id="WP_204661389.1">
    <property type="nucleotide sequence ID" value="NZ_CP056775.1"/>
</dbReference>
<sequence>MIRNYFKIAWRNLLRQRSFSAINIVGLAIGLASCMLMGLYVFDELSFDRFNDHADRIVRVVFKGHMAGGKFNESHVMPPVAAALKADYPEVQASTRLRQSGFPLVIVDNQPFTGDKLAHVDPNFFEMFTLPFIKGDPSTALADPNAIVLSEQAAAKYFGTQDPIGKLIGFKGSTLKLKVAGVFKDMPRNSHFHYDLLASLNGMEEAKSTTWMQSEFFTYLLLPENYDYKKLEAKLPATMKKYAGPQIQQAFGASYEEFERRGNKIGLFLQPLTDIHLHSDFQYDLGNNGDIKYVYIFTAVAIFMLVIACINFMNLSTAGSSKRAMEIGVRKVMGSRKKELIFQFLTESMVVTFIAMALAIGIALLALPYFNRLSGKELAFSPGMVPMLLLCFVLFGLFVGFAAGSYPALFLSSFKPLVVLKGGSATGSGRSLGLRSGLVVVQFSISIILIIGTTVVYRQLKFIQDKKLGYDKSQVLVIPDTWALGSNQEAFREALQADSRIVSISSSGFLPAGPSSNNNFMISSDKSPEKTVKTLRYEVDEQYVPTLGMNIAAGRNFSKAFATDSTAIILNQTAAKLLGLTKDPLNAQVTRQENDGTKYTLHVIGVVEDFHFKSMHEAITPLVMVLSRGAGTMIAKIKTDDVPGLISKVQQSWNTFKPDLPFTYSFLDERFNETYKAEQKTAEILGIFAGLTVFVACLGLFGLATFTAEQRTKEIGVRKVLGASVAGIVALLSKDFLKLVGIAIVLAVPVAWWLMDYWLRDFAYRTEIAWWMFAVAGILAVVVALLTISFQSVKAALMNPVRSLRAE</sequence>
<feature type="transmembrane region" description="Helical" evidence="6">
    <location>
        <begin position="387"/>
        <end position="411"/>
    </location>
</feature>
<feature type="transmembrane region" description="Helical" evidence="6">
    <location>
        <begin position="432"/>
        <end position="457"/>
    </location>
</feature>
<keyword evidence="10" id="KW-1185">Reference proteome</keyword>
<evidence type="ECO:0000256" key="3">
    <source>
        <dbReference type="ARBA" id="ARBA00022692"/>
    </source>
</evidence>
<evidence type="ECO:0000259" key="8">
    <source>
        <dbReference type="Pfam" id="PF12704"/>
    </source>
</evidence>
<evidence type="ECO:0000259" key="7">
    <source>
        <dbReference type="Pfam" id="PF02687"/>
    </source>
</evidence>
<dbReference type="EMBL" id="CP056775">
    <property type="protein sequence ID" value="QRR00385.1"/>
    <property type="molecule type" value="Genomic_DNA"/>
</dbReference>
<feature type="domain" description="MacB-like periplasmic core" evidence="8">
    <location>
        <begin position="445"/>
        <end position="623"/>
    </location>
</feature>
<dbReference type="InterPro" id="IPR050250">
    <property type="entry name" value="Macrolide_Exporter_MacB"/>
</dbReference>
<feature type="domain" description="ABC3 transporter permease C-terminal" evidence="7">
    <location>
        <begin position="687"/>
        <end position="800"/>
    </location>
</feature>
<dbReference type="PANTHER" id="PTHR30572">
    <property type="entry name" value="MEMBRANE COMPONENT OF TRANSPORTER-RELATED"/>
    <property type="match status" value="1"/>
</dbReference>
<dbReference type="Pfam" id="PF12704">
    <property type="entry name" value="MacB_PCD"/>
    <property type="match status" value="2"/>
</dbReference>
<feature type="transmembrane region" description="Helical" evidence="6">
    <location>
        <begin position="739"/>
        <end position="759"/>
    </location>
</feature>
<dbReference type="Proteomes" id="UP000612680">
    <property type="component" value="Chromosome"/>
</dbReference>
<proteinExistence type="predicted"/>
<dbReference type="Pfam" id="PF02687">
    <property type="entry name" value="FtsX"/>
    <property type="match status" value="2"/>
</dbReference>
<keyword evidence="3 6" id="KW-0812">Transmembrane</keyword>
<evidence type="ECO:0000256" key="6">
    <source>
        <dbReference type="SAM" id="Phobius"/>
    </source>
</evidence>
<evidence type="ECO:0000256" key="2">
    <source>
        <dbReference type="ARBA" id="ARBA00022475"/>
    </source>
</evidence>
<feature type="transmembrane region" description="Helical" evidence="6">
    <location>
        <begin position="293"/>
        <end position="315"/>
    </location>
</feature>
<feature type="domain" description="MacB-like periplasmic core" evidence="8">
    <location>
        <begin position="20"/>
        <end position="235"/>
    </location>
</feature>
<dbReference type="InterPro" id="IPR025857">
    <property type="entry name" value="MacB_PCD"/>
</dbReference>
<keyword evidence="4 6" id="KW-1133">Transmembrane helix</keyword>
<comment type="subcellular location">
    <subcellularLocation>
        <location evidence="1">Cell membrane</location>
        <topology evidence="1">Multi-pass membrane protein</topology>
    </subcellularLocation>
</comment>
<feature type="transmembrane region" description="Helical" evidence="6">
    <location>
        <begin position="21"/>
        <end position="42"/>
    </location>
</feature>
<keyword evidence="5 6" id="KW-0472">Membrane</keyword>
<feature type="transmembrane region" description="Helical" evidence="6">
    <location>
        <begin position="340"/>
        <end position="367"/>
    </location>
</feature>
<evidence type="ECO:0000313" key="10">
    <source>
        <dbReference type="Proteomes" id="UP000612680"/>
    </source>
</evidence>
<evidence type="ECO:0000256" key="5">
    <source>
        <dbReference type="ARBA" id="ARBA00023136"/>
    </source>
</evidence>
<dbReference type="PROSITE" id="PS51257">
    <property type="entry name" value="PROKAR_LIPOPROTEIN"/>
    <property type="match status" value="1"/>
</dbReference>
<protein>
    <submittedName>
        <fullName evidence="9">ABC transporter permease</fullName>
    </submittedName>
</protein>
<feature type="transmembrane region" description="Helical" evidence="6">
    <location>
        <begin position="684"/>
        <end position="704"/>
    </location>
</feature>
<name>A0ABX7I3L0_9BACT</name>
<feature type="domain" description="ABC3 transporter permease C-terminal" evidence="7">
    <location>
        <begin position="300"/>
        <end position="414"/>
    </location>
</feature>